<evidence type="ECO:0000313" key="13">
    <source>
        <dbReference type="EMBL" id="CTR04169.1"/>
    </source>
</evidence>
<comment type="catalytic activity">
    <reaction evidence="9 10">
        <text>dUTP + H2O = dUMP + diphosphate + H(+)</text>
        <dbReference type="Rhea" id="RHEA:10248"/>
        <dbReference type="ChEBI" id="CHEBI:15377"/>
        <dbReference type="ChEBI" id="CHEBI:15378"/>
        <dbReference type="ChEBI" id="CHEBI:33019"/>
        <dbReference type="ChEBI" id="CHEBI:61555"/>
        <dbReference type="ChEBI" id="CHEBI:246422"/>
        <dbReference type="EC" id="3.6.1.23"/>
    </reaction>
</comment>
<feature type="region of interest" description="Disordered" evidence="11">
    <location>
        <begin position="1"/>
        <end position="20"/>
    </location>
</feature>
<sequence length="259" mass="26925">MTISDRPKQSTASSDPPSASLSEGELLALLLVDAACSLRVDDDTLCLLPFTELTRDCCMKRTFPPPANTASTTAEPPAKRPAMSTTASSSPASFLVQRLSDSATVPTRGSSYAAGYDLYSAEDKTVPAQGKALISTGLAIAVPEGTYGRVAPRSGLAAIASKHMIDTGAGVIDADYRGEVKVLLFNHAKEDFQISTGDRIAQLILERIVTPEPVEVSSLTETARGAGGFGSTGGFGVSEKVLEAAKVLEAEKEVAASSN</sequence>
<evidence type="ECO:0000259" key="12">
    <source>
        <dbReference type="Pfam" id="PF00692"/>
    </source>
</evidence>
<evidence type="ECO:0000256" key="9">
    <source>
        <dbReference type="ARBA" id="ARBA00047686"/>
    </source>
</evidence>
<dbReference type="PANTHER" id="PTHR11241">
    <property type="entry name" value="DEOXYURIDINE 5'-TRIPHOSPHATE NUCLEOTIDOHYDROLASE"/>
    <property type="match status" value="1"/>
</dbReference>
<dbReference type="PANTHER" id="PTHR11241:SF0">
    <property type="entry name" value="DEOXYURIDINE 5'-TRIPHOSPHATE NUCLEOTIDOHYDROLASE"/>
    <property type="match status" value="1"/>
</dbReference>
<organism evidence="13 14">
    <name type="scientific">Rhodotorula toruloides</name>
    <name type="common">Yeast</name>
    <name type="synonym">Rhodosporidium toruloides</name>
    <dbReference type="NCBI Taxonomy" id="5286"/>
    <lineage>
        <taxon>Eukaryota</taxon>
        <taxon>Fungi</taxon>
        <taxon>Dikarya</taxon>
        <taxon>Basidiomycota</taxon>
        <taxon>Pucciniomycotina</taxon>
        <taxon>Microbotryomycetes</taxon>
        <taxon>Sporidiobolales</taxon>
        <taxon>Sporidiobolaceae</taxon>
        <taxon>Rhodotorula</taxon>
    </lineage>
</organism>
<dbReference type="Proteomes" id="UP000199069">
    <property type="component" value="Unassembled WGS sequence"/>
</dbReference>
<accession>A0A0K3C3K0</accession>
<dbReference type="Pfam" id="PF00692">
    <property type="entry name" value="dUTPase"/>
    <property type="match status" value="1"/>
</dbReference>
<dbReference type="NCBIfam" id="NF001862">
    <property type="entry name" value="PRK00601.1"/>
    <property type="match status" value="1"/>
</dbReference>
<evidence type="ECO:0000256" key="7">
    <source>
        <dbReference type="ARBA" id="ARBA00022842"/>
    </source>
</evidence>
<dbReference type="EMBL" id="CWKI01000001">
    <property type="protein sequence ID" value="CTR04169.1"/>
    <property type="molecule type" value="Genomic_DNA"/>
</dbReference>
<keyword evidence="7 10" id="KW-0460">Magnesium</keyword>
<dbReference type="InterPro" id="IPR033704">
    <property type="entry name" value="dUTPase_trimeric"/>
</dbReference>
<dbReference type="Gene3D" id="2.70.40.10">
    <property type="match status" value="1"/>
</dbReference>
<dbReference type="GO" id="GO:0046081">
    <property type="term" value="P:dUTP catabolic process"/>
    <property type="evidence" value="ECO:0007669"/>
    <property type="project" value="UniProtKB-UniRule"/>
</dbReference>
<comment type="similarity">
    <text evidence="4 10">Belongs to the dUTPase family.</text>
</comment>
<keyword evidence="14" id="KW-1185">Reference proteome</keyword>
<keyword evidence="6 10" id="KW-0378">Hydrolase</keyword>
<dbReference type="GO" id="GO:0006226">
    <property type="term" value="P:dUMP biosynthetic process"/>
    <property type="evidence" value="ECO:0007669"/>
    <property type="project" value="UniProtKB-UniRule"/>
</dbReference>
<feature type="region of interest" description="Disordered" evidence="11">
    <location>
        <begin position="61"/>
        <end position="89"/>
    </location>
</feature>
<evidence type="ECO:0000256" key="6">
    <source>
        <dbReference type="ARBA" id="ARBA00022801"/>
    </source>
</evidence>
<dbReference type="InterPro" id="IPR008181">
    <property type="entry name" value="dUTPase"/>
</dbReference>
<comment type="subunit">
    <text evidence="5 10">Homotrimer.</text>
</comment>
<gene>
    <name evidence="13" type="primary">FGENESH: predicted gene_1.30</name>
    <name evidence="13" type="ORF">BN2166_0000300</name>
</gene>
<dbReference type="NCBIfam" id="TIGR00576">
    <property type="entry name" value="dut"/>
    <property type="match status" value="1"/>
</dbReference>
<evidence type="ECO:0000256" key="10">
    <source>
        <dbReference type="RuleBase" id="RU367024"/>
    </source>
</evidence>
<comment type="pathway">
    <text evidence="3 10">Pyrimidine metabolism; dUMP biosynthesis; dUMP from dCTP (dUTP route): step 2/2.</text>
</comment>
<reference evidence="13 14" key="1">
    <citation type="submission" date="2015-07" db="EMBL/GenBank/DDBJ databases">
        <authorList>
            <person name="Cajimat M.N.B."/>
            <person name="Milazzo M.L."/>
            <person name="Fulhorst C.F."/>
        </authorList>
    </citation>
    <scope>NUCLEOTIDE SEQUENCE [LARGE SCALE GENOMIC DNA]</scope>
    <source>
        <strain evidence="13">Single colony</strain>
    </source>
</reference>
<dbReference type="GO" id="GO:0000287">
    <property type="term" value="F:magnesium ion binding"/>
    <property type="evidence" value="ECO:0007669"/>
    <property type="project" value="UniProtKB-UniRule"/>
</dbReference>
<comment type="function">
    <text evidence="2">This enzyme is involved in nucleotide metabolism: it produces dUMP, the immediate precursor of thymidine nucleotides and it decreases the intracellular concentration of dUTP so that uracil cannot be incorporated into DNA.</text>
</comment>
<proteinExistence type="inferred from homology"/>
<dbReference type="GO" id="GO:0004170">
    <property type="term" value="F:dUTP diphosphatase activity"/>
    <property type="evidence" value="ECO:0007669"/>
    <property type="project" value="UniProtKB-UniRule"/>
</dbReference>
<evidence type="ECO:0000256" key="4">
    <source>
        <dbReference type="ARBA" id="ARBA00006581"/>
    </source>
</evidence>
<comment type="function">
    <text evidence="10">Involved in nucleotide metabolism via production of dUMP, the immediate precursor of thymidine nucleotides, and decreases the intracellular concentration of dUTP so that uracil cannot be incorporated into DNA.</text>
</comment>
<keyword evidence="10" id="KW-0479">Metal-binding</keyword>
<comment type="cofactor">
    <cofactor evidence="1 10">
        <name>Mg(2+)</name>
        <dbReference type="ChEBI" id="CHEBI:18420"/>
    </cofactor>
</comment>
<dbReference type="EC" id="3.6.1.23" evidence="10"/>
<dbReference type="STRING" id="5286.A0A0K3C3K0"/>
<dbReference type="InterPro" id="IPR029054">
    <property type="entry name" value="dUTPase-like"/>
</dbReference>
<dbReference type="FunFam" id="2.70.40.10:FF:000004">
    <property type="entry name" value="Deoxyuridine triphosphatase"/>
    <property type="match status" value="1"/>
</dbReference>
<evidence type="ECO:0000256" key="2">
    <source>
        <dbReference type="ARBA" id="ARBA00003495"/>
    </source>
</evidence>
<dbReference type="CDD" id="cd07557">
    <property type="entry name" value="trimeric_dUTPase"/>
    <property type="match status" value="1"/>
</dbReference>
<dbReference type="AlphaFoldDB" id="A0A0K3C3K0"/>
<dbReference type="UniPathway" id="UPA00610">
    <property type="reaction ID" value="UER00666"/>
</dbReference>
<evidence type="ECO:0000256" key="11">
    <source>
        <dbReference type="SAM" id="MobiDB-lite"/>
    </source>
</evidence>
<evidence type="ECO:0000256" key="5">
    <source>
        <dbReference type="ARBA" id="ARBA00011233"/>
    </source>
</evidence>
<protein>
    <recommendedName>
        <fullName evidence="10">Deoxyuridine 5'-triphosphate nucleotidohydrolase</fullName>
        <shortName evidence="10">dUTPase</shortName>
        <ecNumber evidence="10">3.6.1.23</ecNumber>
    </recommendedName>
    <alternativeName>
        <fullName evidence="10">dUTP pyrophosphatase</fullName>
    </alternativeName>
</protein>
<keyword evidence="8 10" id="KW-0546">Nucleotide metabolism</keyword>
<dbReference type="InterPro" id="IPR036157">
    <property type="entry name" value="dUTPase-like_sf"/>
</dbReference>
<evidence type="ECO:0000256" key="3">
    <source>
        <dbReference type="ARBA" id="ARBA00005142"/>
    </source>
</evidence>
<evidence type="ECO:0000313" key="14">
    <source>
        <dbReference type="Proteomes" id="UP000199069"/>
    </source>
</evidence>
<name>A0A0K3C3K0_RHOTO</name>
<evidence type="ECO:0000256" key="8">
    <source>
        <dbReference type="ARBA" id="ARBA00023080"/>
    </source>
</evidence>
<evidence type="ECO:0000256" key="1">
    <source>
        <dbReference type="ARBA" id="ARBA00001946"/>
    </source>
</evidence>
<feature type="domain" description="dUTPase-like" evidence="12">
    <location>
        <begin position="102"/>
        <end position="233"/>
    </location>
</feature>
<dbReference type="SUPFAM" id="SSF51283">
    <property type="entry name" value="dUTPase-like"/>
    <property type="match status" value="1"/>
</dbReference>